<reference evidence="2" key="1">
    <citation type="submission" date="2025-08" db="UniProtKB">
        <authorList>
            <consortium name="RefSeq"/>
        </authorList>
    </citation>
    <scope>IDENTIFICATION</scope>
</reference>
<sequence length="201" mass="22907">MCMYVGGMHVGLFPFPASLLLPLRNKSVTFMTTDWTCSLFQQVSSSLPCSVHYRNNPILDCWQNIDEVVVALYDSGVLKQSLTFDAAGTDYLSWFSPKKLKDAGNWKDLKGLSTNYFSIPGYVRVKRNFYINHKFGGCGGDIGWLLVVDQANAKCGYEKFKTFPQFLYNSRDTRMNFKSKFRALADVMAVFVKYRSSPRAY</sequence>
<evidence type="ECO:0000313" key="2">
    <source>
        <dbReference type="RefSeq" id="XP_012941367.1"/>
    </source>
</evidence>
<evidence type="ECO:0000313" key="1">
    <source>
        <dbReference type="Proteomes" id="UP000694888"/>
    </source>
</evidence>
<accession>A0ABM1A5S2</accession>
<organism evidence="1 2">
    <name type="scientific">Aplysia californica</name>
    <name type="common">California sea hare</name>
    <dbReference type="NCBI Taxonomy" id="6500"/>
    <lineage>
        <taxon>Eukaryota</taxon>
        <taxon>Metazoa</taxon>
        <taxon>Spiralia</taxon>
        <taxon>Lophotrochozoa</taxon>
        <taxon>Mollusca</taxon>
        <taxon>Gastropoda</taxon>
        <taxon>Heterobranchia</taxon>
        <taxon>Euthyneura</taxon>
        <taxon>Tectipleura</taxon>
        <taxon>Aplysiida</taxon>
        <taxon>Aplysioidea</taxon>
        <taxon>Aplysiidae</taxon>
        <taxon>Aplysia</taxon>
    </lineage>
</organism>
<dbReference type="RefSeq" id="XP_012941367.1">
    <property type="nucleotide sequence ID" value="XM_013085913.1"/>
</dbReference>
<dbReference type="GeneID" id="106012573"/>
<gene>
    <name evidence="2" type="primary">LOC106012573</name>
</gene>
<protein>
    <submittedName>
        <fullName evidence="2">Uncharacterized protein LOC106012573</fullName>
    </submittedName>
</protein>
<name>A0ABM1A5S2_APLCA</name>
<keyword evidence="1" id="KW-1185">Reference proteome</keyword>
<proteinExistence type="predicted"/>
<dbReference type="Proteomes" id="UP000694888">
    <property type="component" value="Unplaced"/>
</dbReference>